<name>A0A9J5YYK3_SOLCO</name>
<gene>
    <name evidence="1" type="ORF">H5410_027197</name>
</gene>
<dbReference type="Proteomes" id="UP000824120">
    <property type="component" value="Chromosome 5"/>
</dbReference>
<evidence type="ECO:0000313" key="1">
    <source>
        <dbReference type="EMBL" id="KAG5605705.1"/>
    </source>
</evidence>
<protein>
    <recommendedName>
        <fullName evidence="3">Aminotransferase-like plant mobile domain-containing protein</fullName>
    </recommendedName>
</protein>
<evidence type="ECO:0008006" key="3">
    <source>
        <dbReference type="Google" id="ProtNLM"/>
    </source>
</evidence>
<comment type="caution">
    <text evidence="1">The sequence shown here is derived from an EMBL/GenBank/DDBJ whole genome shotgun (WGS) entry which is preliminary data.</text>
</comment>
<sequence length="140" mass="16016">MWSLQVPYHHHANIATPLPSLGRRIIQGKIRLGDTMRVQGEYHHIPGYWEWSEDIHGRNPEVLGTAQIYDAVYASLFTYDRNLDILQTFCEAWCPKMNTILTSAGELSIYVWELHTLGGLPIWGSIYEEIVLEAKGTYGI</sequence>
<dbReference type="AlphaFoldDB" id="A0A9J5YYK3"/>
<proteinExistence type="predicted"/>
<reference evidence="1 2" key="1">
    <citation type="submission" date="2020-09" db="EMBL/GenBank/DDBJ databases">
        <title>De no assembly of potato wild relative species, Solanum commersonii.</title>
        <authorList>
            <person name="Cho K."/>
        </authorList>
    </citation>
    <scope>NUCLEOTIDE SEQUENCE [LARGE SCALE GENOMIC DNA]</scope>
    <source>
        <strain evidence="1">LZ3.2</strain>
        <tissue evidence="1">Leaf</tissue>
    </source>
</reference>
<accession>A0A9J5YYK3</accession>
<dbReference type="OrthoDB" id="1642709at2759"/>
<dbReference type="EMBL" id="JACXVP010000005">
    <property type="protein sequence ID" value="KAG5605705.1"/>
    <property type="molecule type" value="Genomic_DNA"/>
</dbReference>
<keyword evidence="2" id="KW-1185">Reference proteome</keyword>
<evidence type="ECO:0000313" key="2">
    <source>
        <dbReference type="Proteomes" id="UP000824120"/>
    </source>
</evidence>
<organism evidence="1 2">
    <name type="scientific">Solanum commersonii</name>
    <name type="common">Commerson's wild potato</name>
    <name type="synonym">Commerson's nightshade</name>
    <dbReference type="NCBI Taxonomy" id="4109"/>
    <lineage>
        <taxon>Eukaryota</taxon>
        <taxon>Viridiplantae</taxon>
        <taxon>Streptophyta</taxon>
        <taxon>Embryophyta</taxon>
        <taxon>Tracheophyta</taxon>
        <taxon>Spermatophyta</taxon>
        <taxon>Magnoliopsida</taxon>
        <taxon>eudicotyledons</taxon>
        <taxon>Gunneridae</taxon>
        <taxon>Pentapetalae</taxon>
        <taxon>asterids</taxon>
        <taxon>lamiids</taxon>
        <taxon>Solanales</taxon>
        <taxon>Solanaceae</taxon>
        <taxon>Solanoideae</taxon>
        <taxon>Solaneae</taxon>
        <taxon>Solanum</taxon>
    </lineage>
</organism>